<evidence type="ECO:0000313" key="3">
    <source>
        <dbReference type="Proteomes" id="UP000479190"/>
    </source>
</evidence>
<accession>A0A6H5HZF2</accession>
<evidence type="ECO:0000313" key="2">
    <source>
        <dbReference type="EMBL" id="CAB0029007.1"/>
    </source>
</evidence>
<feature type="region of interest" description="Disordered" evidence="1">
    <location>
        <begin position="41"/>
        <end position="65"/>
    </location>
</feature>
<dbReference type="AlphaFoldDB" id="A0A6H5HZF2"/>
<name>A0A6H5HZF2_9HYME</name>
<dbReference type="Proteomes" id="UP000479190">
    <property type="component" value="Unassembled WGS sequence"/>
</dbReference>
<dbReference type="EMBL" id="CADCXV010000230">
    <property type="protein sequence ID" value="CAB0029007.1"/>
    <property type="molecule type" value="Genomic_DNA"/>
</dbReference>
<keyword evidence="3" id="KW-1185">Reference proteome</keyword>
<feature type="compositionally biased region" description="Polar residues" evidence="1">
    <location>
        <begin position="279"/>
        <end position="289"/>
    </location>
</feature>
<feature type="region of interest" description="Disordered" evidence="1">
    <location>
        <begin position="217"/>
        <end position="238"/>
    </location>
</feature>
<reference evidence="2 3" key="1">
    <citation type="submission" date="2020-02" db="EMBL/GenBank/DDBJ databases">
        <authorList>
            <person name="Ferguson B K."/>
        </authorList>
    </citation>
    <scope>NUCLEOTIDE SEQUENCE [LARGE SCALE GENOMIC DNA]</scope>
</reference>
<organism evidence="2 3">
    <name type="scientific">Trichogramma brassicae</name>
    <dbReference type="NCBI Taxonomy" id="86971"/>
    <lineage>
        <taxon>Eukaryota</taxon>
        <taxon>Metazoa</taxon>
        <taxon>Ecdysozoa</taxon>
        <taxon>Arthropoda</taxon>
        <taxon>Hexapoda</taxon>
        <taxon>Insecta</taxon>
        <taxon>Pterygota</taxon>
        <taxon>Neoptera</taxon>
        <taxon>Endopterygota</taxon>
        <taxon>Hymenoptera</taxon>
        <taxon>Apocrita</taxon>
        <taxon>Proctotrupomorpha</taxon>
        <taxon>Chalcidoidea</taxon>
        <taxon>Trichogrammatidae</taxon>
        <taxon>Trichogramma</taxon>
    </lineage>
</organism>
<sequence>MYGGLKQLISIPVQKWRLHYLFNGLFCGGVQKGKTTLADNANEECAPNRASSHKRERGTRAATSEERQLGVYGEKASALCRPACVLRPRDVRDSTVPIDCYDYERETSRNTYSLRARRRETRIDTINNPGIGSAKAKTILLKPERWGATNKHTASVDIRGTAVTEEAPTRLCAYPPLLREEEYERSRRKQVENAWNNIRAEYRGRVKQFGCPITRRRNYEREGNDGTSNRSTSSGVKRSDSSTLFCYLRRFRTMKFAPKVAGPAFRPAPRTARKALKQPSLSPSRTYANATEGEARERLRRDGMPRRSPPVPYRAVQSQATATASNAQARTSDEPRSRFVGAALAEVRREEHAEAHRGCRTPTQGRGGKDWQSGKTDNFIDIVTTRSSIRSPSCEEGWKLVVPSRANELMYDCPHDITPARVTWASKKLRPSKARLLTGEGMYVTAVFEYVRTCTMNASDIKISQNGPQGLQGRRVIERPWVGTSRAIEGSRR</sequence>
<feature type="region of interest" description="Disordered" evidence="1">
    <location>
        <begin position="261"/>
        <end position="336"/>
    </location>
</feature>
<feature type="compositionally biased region" description="Polar residues" evidence="1">
    <location>
        <begin position="225"/>
        <end position="238"/>
    </location>
</feature>
<feature type="region of interest" description="Disordered" evidence="1">
    <location>
        <begin position="351"/>
        <end position="374"/>
    </location>
</feature>
<evidence type="ECO:0000256" key="1">
    <source>
        <dbReference type="SAM" id="MobiDB-lite"/>
    </source>
</evidence>
<protein>
    <submittedName>
        <fullName evidence="2">Uncharacterized protein</fullName>
    </submittedName>
</protein>
<feature type="compositionally biased region" description="Low complexity" evidence="1">
    <location>
        <begin position="315"/>
        <end position="330"/>
    </location>
</feature>
<proteinExistence type="predicted"/>
<feature type="compositionally biased region" description="Basic and acidic residues" evidence="1">
    <location>
        <begin position="293"/>
        <end position="305"/>
    </location>
</feature>
<gene>
    <name evidence="2" type="ORF">TBRA_LOCUS1107</name>
</gene>